<organism evidence="2">
    <name type="scientific">Schizaphis graminum</name>
    <name type="common">Green bug aphid</name>
    <dbReference type="NCBI Taxonomy" id="13262"/>
    <lineage>
        <taxon>Eukaryota</taxon>
        <taxon>Metazoa</taxon>
        <taxon>Ecdysozoa</taxon>
        <taxon>Arthropoda</taxon>
        <taxon>Hexapoda</taxon>
        <taxon>Insecta</taxon>
        <taxon>Pterygota</taxon>
        <taxon>Neoptera</taxon>
        <taxon>Paraneoptera</taxon>
        <taxon>Hemiptera</taxon>
        <taxon>Sternorrhyncha</taxon>
        <taxon>Aphidomorpha</taxon>
        <taxon>Aphidoidea</taxon>
        <taxon>Aphididae</taxon>
        <taxon>Aphidini</taxon>
        <taxon>Schizaphis</taxon>
    </lineage>
</organism>
<reference evidence="2" key="1">
    <citation type="submission" date="2018-04" db="EMBL/GenBank/DDBJ databases">
        <title>Transcriptome of Schizaphis graminum biotype I.</title>
        <authorList>
            <person name="Scully E.D."/>
            <person name="Geib S.M."/>
            <person name="Palmer N.A."/>
            <person name="Koch K."/>
            <person name="Bradshaw J."/>
            <person name="Heng-Moss T."/>
            <person name="Sarath G."/>
        </authorList>
    </citation>
    <scope>NUCLEOTIDE SEQUENCE</scope>
</reference>
<sequence length="112" mass="12818">MLAAAPAGQPVGTDHEVFIRRRRKTRPTKSKTKNARWPPLTQKNQLRSSLITRRRQQQRMTAMPMIIILQLLLINRATPMGGRQSYDYDNCLKKILGRIGNATAVARYRTTS</sequence>
<feature type="compositionally biased region" description="Basic residues" evidence="1">
    <location>
        <begin position="20"/>
        <end position="34"/>
    </location>
</feature>
<proteinExistence type="predicted"/>
<protein>
    <submittedName>
        <fullName evidence="2">Uncharacterized protein</fullName>
    </submittedName>
</protein>
<feature type="region of interest" description="Disordered" evidence="1">
    <location>
        <begin position="1"/>
        <end position="57"/>
    </location>
</feature>
<dbReference type="EMBL" id="GGMR01000542">
    <property type="protein sequence ID" value="MBY13161.1"/>
    <property type="molecule type" value="Transcribed_RNA"/>
</dbReference>
<feature type="compositionally biased region" description="Polar residues" evidence="1">
    <location>
        <begin position="41"/>
        <end position="51"/>
    </location>
</feature>
<evidence type="ECO:0000313" key="2">
    <source>
        <dbReference type="EMBL" id="MBY13161.1"/>
    </source>
</evidence>
<accession>A0A2S2N7H3</accession>
<name>A0A2S2N7H3_SCHGA</name>
<gene>
    <name evidence="2" type="ORF">g.111988</name>
</gene>
<dbReference type="AlphaFoldDB" id="A0A2S2N7H3"/>
<evidence type="ECO:0000256" key="1">
    <source>
        <dbReference type="SAM" id="MobiDB-lite"/>
    </source>
</evidence>